<evidence type="ECO:0000256" key="8">
    <source>
        <dbReference type="ARBA" id="ARBA00075111"/>
    </source>
</evidence>
<comment type="catalytic activity">
    <reaction evidence="9">
        <text>2-phenylacetate + ATP + CoA = phenylacetyl-CoA + AMP + diphosphate</text>
        <dbReference type="Rhea" id="RHEA:20956"/>
        <dbReference type="ChEBI" id="CHEBI:18401"/>
        <dbReference type="ChEBI" id="CHEBI:30616"/>
        <dbReference type="ChEBI" id="CHEBI:33019"/>
        <dbReference type="ChEBI" id="CHEBI:57287"/>
        <dbReference type="ChEBI" id="CHEBI:57390"/>
        <dbReference type="ChEBI" id="CHEBI:456215"/>
        <dbReference type="EC" id="6.2.1.30"/>
    </reaction>
</comment>
<dbReference type="FunFam" id="3.40.50.12780:FF:000016">
    <property type="entry name" value="Phenylacetate-coenzyme A ligase"/>
    <property type="match status" value="1"/>
</dbReference>
<dbReference type="PANTHER" id="PTHR43845:SF1">
    <property type="entry name" value="BLR5969 PROTEIN"/>
    <property type="match status" value="1"/>
</dbReference>
<comment type="caution">
    <text evidence="12">The sequence shown here is derived from an EMBL/GenBank/DDBJ whole genome shotgun (WGS) entry which is preliminary data.</text>
</comment>
<dbReference type="PIRSF" id="PIRSF006444">
    <property type="entry name" value="PaaK"/>
    <property type="match status" value="1"/>
</dbReference>
<comment type="function">
    <text evidence="9">Catalyzes the activation of phenylacetic acid (PA) to phenylacetyl-CoA (PA-CoA).</text>
</comment>
<dbReference type="Gene3D" id="3.40.50.12780">
    <property type="entry name" value="N-terminal domain of ligase-like"/>
    <property type="match status" value="1"/>
</dbReference>
<dbReference type="CDD" id="cd05913">
    <property type="entry name" value="PaaK"/>
    <property type="match status" value="1"/>
</dbReference>
<evidence type="ECO:0000256" key="1">
    <source>
        <dbReference type="ARBA" id="ARBA00011245"/>
    </source>
</evidence>
<dbReference type="Pfam" id="PF14535">
    <property type="entry name" value="AMP-binding_C_2"/>
    <property type="match status" value="1"/>
</dbReference>
<proteinExistence type="inferred from homology"/>
<dbReference type="InterPro" id="IPR042099">
    <property type="entry name" value="ANL_N_sf"/>
</dbReference>
<name>A0A9D2KPB8_9FIRM</name>
<dbReference type="Gene3D" id="3.30.300.30">
    <property type="match status" value="1"/>
</dbReference>
<reference evidence="12" key="1">
    <citation type="journal article" date="2021" name="PeerJ">
        <title>Extensive microbial diversity within the chicken gut microbiome revealed by metagenomics and culture.</title>
        <authorList>
            <person name="Gilroy R."/>
            <person name="Ravi A."/>
            <person name="Getino M."/>
            <person name="Pursley I."/>
            <person name="Horton D.L."/>
            <person name="Alikhan N.F."/>
            <person name="Baker D."/>
            <person name="Gharbi K."/>
            <person name="Hall N."/>
            <person name="Watson M."/>
            <person name="Adriaenssens E.M."/>
            <person name="Foster-Nyarko E."/>
            <person name="Jarju S."/>
            <person name="Secka A."/>
            <person name="Antonio M."/>
            <person name="Oren A."/>
            <person name="Chaudhuri R.R."/>
            <person name="La Ragione R."/>
            <person name="Hildebrand F."/>
            <person name="Pallen M.J."/>
        </authorList>
    </citation>
    <scope>NUCLEOTIDE SEQUENCE</scope>
    <source>
        <strain evidence="12">CHK178-16964</strain>
    </source>
</reference>
<reference evidence="12" key="2">
    <citation type="submission" date="2021-04" db="EMBL/GenBank/DDBJ databases">
        <authorList>
            <person name="Gilroy R."/>
        </authorList>
    </citation>
    <scope>NUCLEOTIDE SEQUENCE</scope>
    <source>
        <strain evidence="12">CHK178-16964</strain>
    </source>
</reference>
<accession>A0A9D2KPB8</accession>
<dbReference type="Pfam" id="PF00501">
    <property type="entry name" value="AMP-binding"/>
    <property type="match status" value="1"/>
</dbReference>
<evidence type="ECO:0000256" key="2">
    <source>
        <dbReference type="ARBA" id="ARBA00022598"/>
    </source>
</evidence>
<protein>
    <recommendedName>
        <fullName evidence="7 9">Phenylacetate-coenzyme A ligase</fullName>
        <ecNumber evidence="6 9">6.2.1.30</ecNumber>
    </recommendedName>
    <alternativeName>
        <fullName evidence="8 9">Phenylacetyl-CoA ligase</fullName>
    </alternativeName>
</protein>
<dbReference type="Proteomes" id="UP000823900">
    <property type="component" value="Unassembled WGS sequence"/>
</dbReference>
<feature type="domain" description="AMP-dependent ligase C-terminal" evidence="11">
    <location>
        <begin position="336"/>
        <end position="432"/>
    </location>
</feature>
<dbReference type="GO" id="GO:0010124">
    <property type="term" value="P:phenylacetate catabolic process"/>
    <property type="evidence" value="ECO:0007669"/>
    <property type="project" value="UniProtKB-UniRule"/>
</dbReference>
<dbReference type="GO" id="GO:0000166">
    <property type="term" value="F:nucleotide binding"/>
    <property type="evidence" value="ECO:0007669"/>
    <property type="project" value="UniProtKB-KW"/>
</dbReference>
<keyword evidence="2 9" id="KW-0436">Ligase</keyword>
<evidence type="ECO:0000256" key="9">
    <source>
        <dbReference type="PIRNR" id="PIRNR006444"/>
    </source>
</evidence>
<evidence type="ECO:0000259" key="11">
    <source>
        <dbReference type="Pfam" id="PF14535"/>
    </source>
</evidence>
<comment type="pathway">
    <text evidence="4 9">Aromatic compound metabolism; phenylacetate degradation.</text>
</comment>
<evidence type="ECO:0000256" key="3">
    <source>
        <dbReference type="ARBA" id="ARBA00022741"/>
    </source>
</evidence>
<dbReference type="SUPFAM" id="SSF56801">
    <property type="entry name" value="Acetyl-CoA synthetase-like"/>
    <property type="match status" value="1"/>
</dbReference>
<evidence type="ECO:0000259" key="10">
    <source>
        <dbReference type="Pfam" id="PF00501"/>
    </source>
</evidence>
<evidence type="ECO:0000256" key="5">
    <source>
        <dbReference type="ARBA" id="ARBA00061566"/>
    </source>
</evidence>
<comment type="subunit">
    <text evidence="1">Monomer.</text>
</comment>
<organism evidence="12 13">
    <name type="scientific">Candidatus Lachnoclostridium stercoravium</name>
    <dbReference type="NCBI Taxonomy" id="2838633"/>
    <lineage>
        <taxon>Bacteria</taxon>
        <taxon>Bacillati</taxon>
        <taxon>Bacillota</taxon>
        <taxon>Clostridia</taxon>
        <taxon>Lachnospirales</taxon>
        <taxon>Lachnospiraceae</taxon>
    </lineage>
</organism>
<dbReference type="InterPro" id="IPR028154">
    <property type="entry name" value="AMP-dep_Lig_C"/>
</dbReference>
<sequence length="436" mass="49082">MIWAKEETMSREEIEKIQLDRLKATVCRVYDNVPAYRRKMDEAGVKPEDIQTLKDLQKLPFTTKQDMRDNYPYGLFAVPLKSLRRIHASSGTTGKPTVVGYTDHDLEVWRECVARLAVAAGGREDDIAQICFGYGMFTGALGLHYGLEKVGAAIVPSSTGNTEKQLMYMKDFGTTLLVATPSYAMRIAEVAREIGIDPAKDLKVKTLVLGSELMTEAMRKELHKAWGEDAKITQNYGMSELMGPGVSGECQELTGMHINEDHFIAEVIDPKTGEVLPAGEKGELVVTCITKEALPLIRYRTRDITRLMYEPCRCGRTTARMENLSGRTDDMLKIRGVNVFPSQIEEVLINTEGIGPNYEIVVEREHHSDILTIRVEVEGESMMDSYSALEKLERNLKERLRRMLGLDCKIQLVSPNTLQRFEGKAKRVIDLRKEGN</sequence>
<gene>
    <name evidence="12" type="ORF">IAA07_04650</name>
</gene>
<dbReference type="InterPro" id="IPR000873">
    <property type="entry name" value="AMP-dep_synth/lig_dom"/>
</dbReference>
<dbReference type="AlphaFoldDB" id="A0A9D2KPB8"/>
<evidence type="ECO:0000256" key="6">
    <source>
        <dbReference type="ARBA" id="ARBA00066629"/>
    </source>
</evidence>
<evidence type="ECO:0000256" key="4">
    <source>
        <dbReference type="ARBA" id="ARBA00060591"/>
    </source>
</evidence>
<dbReference type="InterPro" id="IPR045851">
    <property type="entry name" value="AMP-bd_C_sf"/>
</dbReference>
<dbReference type="EC" id="6.2.1.30" evidence="6 9"/>
<evidence type="ECO:0000256" key="7">
    <source>
        <dbReference type="ARBA" id="ARBA00068695"/>
    </source>
</evidence>
<evidence type="ECO:0000313" key="13">
    <source>
        <dbReference type="Proteomes" id="UP000823900"/>
    </source>
</evidence>
<comment type="similarity">
    <text evidence="5 9">Belongs to the phenylacetyl-CoA ligase family.</text>
</comment>
<dbReference type="GO" id="GO:0047475">
    <property type="term" value="F:phenylacetate-CoA ligase activity"/>
    <property type="evidence" value="ECO:0007669"/>
    <property type="project" value="UniProtKB-EC"/>
</dbReference>
<keyword evidence="3 9" id="KW-0547">Nucleotide-binding</keyword>
<evidence type="ECO:0000313" key="12">
    <source>
        <dbReference type="EMBL" id="HJA70856.1"/>
    </source>
</evidence>
<feature type="domain" description="AMP-dependent synthetase/ligase" evidence="10">
    <location>
        <begin position="86"/>
        <end position="286"/>
    </location>
</feature>
<dbReference type="PANTHER" id="PTHR43845">
    <property type="entry name" value="BLR5969 PROTEIN"/>
    <property type="match status" value="1"/>
</dbReference>
<dbReference type="EMBL" id="DWZA01000041">
    <property type="protein sequence ID" value="HJA70856.1"/>
    <property type="molecule type" value="Genomic_DNA"/>
</dbReference>
<dbReference type="InterPro" id="IPR011880">
    <property type="entry name" value="PA_CoA_ligase"/>
</dbReference>